<keyword evidence="2" id="KW-1185">Reference proteome</keyword>
<gene>
    <name evidence="1" type="ORF">BVER_00554c</name>
</gene>
<reference evidence="2" key="1">
    <citation type="submission" date="2015-06" db="EMBL/GenBank/DDBJ databases">
        <title>Comparative genomics of Burkholderia leaf nodule symbionts.</title>
        <authorList>
            <person name="Carlier A."/>
            <person name="Eberl L."/>
            <person name="Pinto-Carbo M."/>
        </authorList>
    </citation>
    <scope>NUCLEOTIDE SEQUENCE [LARGE SCALE GENOMIC DNA]</scope>
    <source>
        <strain evidence="2">UZHbot4</strain>
    </source>
</reference>
<dbReference type="Proteomes" id="UP000036959">
    <property type="component" value="Unassembled WGS sequence"/>
</dbReference>
<protein>
    <submittedName>
        <fullName evidence="1">Uncharacterized protein</fullName>
    </submittedName>
</protein>
<dbReference type="AlphaFoldDB" id="A0A0L0M4N0"/>
<evidence type="ECO:0000313" key="1">
    <source>
        <dbReference type="EMBL" id="KND57251.1"/>
    </source>
</evidence>
<proteinExistence type="predicted"/>
<comment type="caution">
    <text evidence="1">The sequence shown here is derived from an EMBL/GenBank/DDBJ whole genome shotgun (WGS) entry which is preliminary data.</text>
</comment>
<dbReference type="PATRIC" id="fig|242163.4.peg.3737"/>
<evidence type="ECO:0000313" key="2">
    <source>
        <dbReference type="Proteomes" id="UP000036959"/>
    </source>
</evidence>
<dbReference type="EMBL" id="LFJJ01000265">
    <property type="protein sequence ID" value="KND57251.1"/>
    <property type="molecule type" value="Genomic_DNA"/>
</dbReference>
<organism evidence="1 2">
    <name type="scientific">Candidatus Burkholderia verschuerenii</name>
    <dbReference type="NCBI Taxonomy" id="242163"/>
    <lineage>
        <taxon>Bacteria</taxon>
        <taxon>Pseudomonadati</taxon>
        <taxon>Pseudomonadota</taxon>
        <taxon>Betaproteobacteria</taxon>
        <taxon>Burkholderiales</taxon>
        <taxon>Burkholderiaceae</taxon>
        <taxon>Burkholderia</taxon>
    </lineage>
</organism>
<name>A0A0L0M4N0_9BURK</name>
<dbReference type="OrthoDB" id="9129743at2"/>
<dbReference type="RefSeq" id="WP_157056263.1">
    <property type="nucleotide sequence ID" value="NZ_LFJJ01000265.1"/>
</dbReference>
<sequence length="148" mass="16751">MAYKSKFKDIFYPTGDREARVAHHRIVLCERKAIVTAVVHLRRTSSAQKHRLSRVDELGTVLNRIVDQELRGIRIDRTHLIVQQGTAFFEYPIDFNASDLPTRPTKDKPWEVPAVSMSSRDIVVGAAALFIDIDGGVASEPWIVELLQ</sequence>
<accession>A0A0L0M4N0</accession>